<reference evidence="1" key="1">
    <citation type="submission" date="2020-10" db="EMBL/GenBank/DDBJ databases">
        <authorList>
            <person name="Gilroy R."/>
        </authorList>
    </citation>
    <scope>NUCLEOTIDE SEQUENCE</scope>
    <source>
        <strain evidence="1">USAMLcec3-3695</strain>
    </source>
</reference>
<organism evidence="1 2">
    <name type="scientific">Candidatus Ornithomonoglobus merdipullorum</name>
    <dbReference type="NCBI Taxonomy" id="2840895"/>
    <lineage>
        <taxon>Bacteria</taxon>
        <taxon>Bacillati</taxon>
        <taxon>Bacillota</taxon>
        <taxon>Clostridia</taxon>
        <taxon>Candidatus Ornithomonoglobus</taxon>
    </lineage>
</organism>
<protein>
    <submittedName>
        <fullName evidence="1">Phage portal protein</fullName>
    </submittedName>
</protein>
<reference evidence="1" key="2">
    <citation type="journal article" date="2021" name="PeerJ">
        <title>Extensive microbial diversity within the chicken gut microbiome revealed by metagenomics and culture.</title>
        <authorList>
            <person name="Gilroy R."/>
            <person name="Ravi A."/>
            <person name="Getino M."/>
            <person name="Pursley I."/>
            <person name="Horton D.L."/>
            <person name="Alikhan N.F."/>
            <person name="Baker D."/>
            <person name="Gharbi K."/>
            <person name="Hall N."/>
            <person name="Watson M."/>
            <person name="Adriaenssens E.M."/>
            <person name="Foster-Nyarko E."/>
            <person name="Jarju S."/>
            <person name="Secka A."/>
            <person name="Antonio M."/>
            <person name="Oren A."/>
            <person name="Chaudhuri R.R."/>
            <person name="La Ragione R."/>
            <person name="Hildebrand F."/>
            <person name="Pallen M.J."/>
        </authorList>
    </citation>
    <scope>NUCLEOTIDE SEQUENCE</scope>
    <source>
        <strain evidence="1">USAMLcec3-3695</strain>
    </source>
</reference>
<sequence length="492" mass="55781">MSNGMDILKYIAPKLAYKRQAWRNAYDEQKRNYDAGTFDRLNRNWYAFNESAETTDRDYRDIVRARSRDLERNSDIMNANIYPWIRNVVGKGFTLEAKTPDETLNTQIEKLWRKWCKKENCDVTRMQSLAEMARMAVRRKKVDGAALFVKCYTPDGLLPFKLQALEVDELDGTQFAPHTPGNRVVGGVEYNSYNRPVGYWIKQYDIEGYTTLAPRYVPRENVIFMFSKTRPSQIREMPEMAATISRIKETNGYIEAASMKERIAACLSVFIKKVLPSGGLGVQSTPGEKNDYGKVELAPGLITELNAGDDIQVVNPGASATDGSNFVKLMSRLIAAGQGISYEATSRDLSEANYSSARQAMIEDEEQFEPEQAKLLDEFYDEVYKSFIESAVLTGTLDIGSEYWTDPDTYTEHEWNKKPKKWIDPLKEANGNKVSLESGQKTLVDIWAEQGKDYKTVIDELKKIQDYAAEVGLNTALPYLGGGEQDGNRTEI</sequence>
<comment type="caution">
    <text evidence="1">The sequence shown here is derived from an EMBL/GenBank/DDBJ whole genome shotgun (WGS) entry which is preliminary data.</text>
</comment>
<dbReference type="GO" id="GO:0019068">
    <property type="term" value="P:virion assembly"/>
    <property type="evidence" value="ECO:0007669"/>
    <property type="project" value="InterPro"/>
</dbReference>
<dbReference type="Pfam" id="PF05136">
    <property type="entry name" value="Phage_portal_2"/>
    <property type="match status" value="1"/>
</dbReference>
<accession>A0A9D1M9Z0</accession>
<dbReference type="Proteomes" id="UP000824109">
    <property type="component" value="Unassembled WGS sequence"/>
</dbReference>
<dbReference type="EMBL" id="DVNB01000002">
    <property type="protein sequence ID" value="HIU56202.1"/>
    <property type="molecule type" value="Genomic_DNA"/>
</dbReference>
<evidence type="ECO:0000313" key="1">
    <source>
        <dbReference type="EMBL" id="HIU56202.1"/>
    </source>
</evidence>
<proteinExistence type="predicted"/>
<dbReference type="NCBIfam" id="TIGR01539">
    <property type="entry name" value="portal_lambda"/>
    <property type="match status" value="1"/>
</dbReference>
<dbReference type="InterPro" id="IPR006429">
    <property type="entry name" value="Phage_lambda_portal"/>
</dbReference>
<name>A0A9D1M9Z0_9FIRM</name>
<dbReference type="GO" id="GO:0005198">
    <property type="term" value="F:structural molecule activity"/>
    <property type="evidence" value="ECO:0007669"/>
    <property type="project" value="InterPro"/>
</dbReference>
<dbReference type="AlphaFoldDB" id="A0A9D1M9Z0"/>
<gene>
    <name evidence="1" type="ORF">IAA61_00145</name>
</gene>
<evidence type="ECO:0000313" key="2">
    <source>
        <dbReference type="Proteomes" id="UP000824109"/>
    </source>
</evidence>